<dbReference type="Proteomes" id="UP000185860">
    <property type="component" value="Unassembled WGS sequence"/>
</dbReference>
<dbReference type="OrthoDB" id="574399at2"/>
<evidence type="ECO:0000256" key="1">
    <source>
        <dbReference type="SAM" id="Phobius"/>
    </source>
</evidence>
<organism evidence="2 3">
    <name type="scientific">[Phormidium ambiguum] IAM M-71</name>
    <dbReference type="NCBI Taxonomy" id="454136"/>
    <lineage>
        <taxon>Bacteria</taxon>
        <taxon>Bacillati</taxon>
        <taxon>Cyanobacteriota</taxon>
        <taxon>Cyanophyceae</taxon>
        <taxon>Oscillatoriophycideae</taxon>
        <taxon>Aerosakkonematales</taxon>
        <taxon>Aerosakkonemataceae</taxon>
        <taxon>Floridanema</taxon>
    </lineage>
</organism>
<keyword evidence="1" id="KW-0812">Transmembrane</keyword>
<sequence>MLETKLTSCTILLYQWLLPRVSANPKLTVDLQDFQAWSAEFREKPYNYTEILEALQKLKELQFIQLSKTEVTLEAKNLQDLSVKMKLPTQMLSVESDRCRERQEKIVKLIKIISGSLALSIATFLVGLTLLQGQPEILNIPHPWSVLGEKNLGSGK</sequence>
<proteinExistence type="predicted"/>
<protein>
    <submittedName>
        <fullName evidence="2">Uncharacterized protein</fullName>
    </submittedName>
</protein>
<keyword evidence="1" id="KW-1133">Transmembrane helix</keyword>
<dbReference type="AlphaFoldDB" id="A0A1U7IM94"/>
<accession>A0A1U7IM94</accession>
<evidence type="ECO:0000313" key="2">
    <source>
        <dbReference type="EMBL" id="OKH38361.1"/>
    </source>
</evidence>
<keyword evidence="1" id="KW-0472">Membrane</keyword>
<feature type="transmembrane region" description="Helical" evidence="1">
    <location>
        <begin position="109"/>
        <end position="131"/>
    </location>
</feature>
<evidence type="ECO:0000313" key="3">
    <source>
        <dbReference type="Proteomes" id="UP000185860"/>
    </source>
</evidence>
<dbReference type="STRING" id="454136.NIES2119_10005"/>
<dbReference type="EMBL" id="MRCE01000008">
    <property type="protein sequence ID" value="OKH38361.1"/>
    <property type="molecule type" value="Genomic_DNA"/>
</dbReference>
<reference evidence="2 3" key="1">
    <citation type="submission" date="2016-11" db="EMBL/GenBank/DDBJ databases">
        <title>Draft Genome Sequences of Nine Cyanobacterial Strains from Diverse Habitats.</title>
        <authorList>
            <person name="Zhu T."/>
            <person name="Hou S."/>
            <person name="Lu X."/>
            <person name="Hess W.R."/>
        </authorList>
    </citation>
    <scope>NUCLEOTIDE SEQUENCE [LARGE SCALE GENOMIC DNA]</scope>
    <source>
        <strain evidence="2 3">IAM M-71</strain>
    </source>
</reference>
<comment type="caution">
    <text evidence="2">The sequence shown here is derived from an EMBL/GenBank/DDBJ whole genome shotgun (WGS) entry which is preliminary data.</text>
</comment>
<gene>
    <name evidence="2" type="ORF">NIES2119_10005</name>
</gene>
<dbReference type="RefSeq" id="WP_073593328.1">
    <property type="nucleotide sequence ID" value="NZ_MRCE01000008.1"/>
</dbReference>
<name>A0A1U7IM94_9CYAN</name>